<evidence type="ECO:0000313" key="8">
    <source>
        <dbReference type="EMBL" id="PNJ85075.1"/>
    </source>
</evidence>
<feature type="repeat" description="ANK" evidence="5">
    <location>
        <begin position="97"/>
        <end position="129"/>
    </location>
</feature>
<dbReference type="SUPFAM" id="SSF48403">
    <property type="entry name" value="Ankyrin repeat"/>
    <property type="match status" value="1"/>
</dbReference>
<sequence>TAVHLASANGNSEVVKLLLDRRCQLNILDNKKRTALTKAVQCQEDKCALMLLEHGTDPNIPDEYGNTALHYAIYNEDKLMAKALLLYGADIESKNKHGLTPLLLGVHEQKQQVVKFLIKKNANLNALDRYGRICQLLSDYKEKQMLKVFSENSNPEQDLKLTSEEESQRLKGSENSQPEKMSQEPEINKDGDRENDTQKQLSEEQNTGILQDEILIHEEKQIEVAEKKMSSEKFNEEALTKVFQYSGQLSMLTTENKMLISELDNVRHNNETLEMEIQLCHCRLATALHDCDQ</sequence>
<dbReference type="Pfam" id="PF14915">
    <property type="entry name" value="CCDC144C"/>
    <property type="match status" value="1"/>
</dbReference>
<dbReference type="EMBL" id="NDHI03003328">
    <property type="protein sequence ID" value="PNJ85075.1"/>
    <property type="molecule type" value="Genomic_DNA"/>
</dbReference>
<dbReference type="InterPro" id="IPR002110">
    <property type="entry name" value="Ankyrin_rpt"/>
</dbReference>
<feature type="repeat" description="ANK" evidence="5">
    <location>
        <begin position="1"/>
        <end position="30"/>
    </location>
</feature>
<dbReference type="PANTHER" id="PTHR24147:SF66">
    <property type="entry name" value="POTE ANKYRIN DOMAIN FAMILY MEMBER D"/>
    <property type="match status" value="1"/>
</dbReference>
<feature type="non-terminal residue" evidence="8">
    <location>
        <position position="1"/>
    </location>
</feature>
<comment type="caution">
    <text evidence="8">The sequence shown here is derived from an EMBL/GenBank/DDBJ whole genome shotgun (WGS) entry which is preliminary data.</text>
</comment>
<evidence type="ECO:0000259" key="7">
    <source>
        <dbReference type="Pfam" id="PF14915"/>
    </source>
</evidence>
<keyword evidence="1" id="KW-0677">Repeat</keyword>
<name>A0A2J8XSQ8_PONAB</name>
<feature type="non-terminal residue" evidence="8">
    <location>
        <position position="293"/>
    </location>
</feature>
<dbReference type="InterPro" id="IPR036770">
    <property type="entry name" value="Ankyrin_rpt-contain_sf"/>
</dbReference>
<keyword evidence="3" id="KW-0175">Coiled coil</keyword>
<feature type="compositionally biased region" description="Polar residues" evidence="6">
    <location>
        <begin position="198"/>
        <end position="209"/>
    </location>
</feature>
<comment type="similarity">
    <text evidence="4">Belongs to the POTE family.</text>
</comment>
<dbReference type="Pfam" id="PF00023">
    <property type="entry name" value="Ank"/>
    <property type="match status" value="2"/>
</dbReference>
<proteinExistence type="inferred from homology"/>
<feature type="domain" description="CCDC144C-like coiled-coil" evidence="7">
    <location>
        <begin position="233"/>
        <end position="293"/>
    </location>
</feature>
<feature type="region of interest" description="Disordered" evidence="6">
    <location>
        <begin position="151"/>
        <end position="212"/>
    </location>
</feature>
<gene>
    <name evidence="8" type="ORF">CR201_G0051810</name>
</gene>
<dbReference type="Pfam" id="PF12796">
    <property type="entry name" value="Ank_2"/>
    <property type="match status" value="1"/>
</dbReference>
<protein>
    <submittedName>
        <fullName evidence="8">POTEA isoform 2</fullName>
    </submittedName>
</protein>
<dbReference type="Gene3D" id="1.25.40.20">
    <property type="entry name" value="Ankyrin repeat-containing domain"/>
    <property type="match status" value="2"/>
</dbReference>
<evidence type="ECO:0000256" key="4">
    <source>
        <dbReference type="ARBA" id="ARBA00038247"/>
    </source>
</evidence>
<organism evidence="8">
    <name type="scientific">Pongo abelii</name>
    <name type="common">Sumatran orangutan</name>
    <name type="synonym">Pongo pygmaeus abelii</name>
    <dbReference type="NCBI Taxonomy" id="9601"/>
    <lineage>
        <taxon>Eukaryota</taxon>
        <taxon>Metazoa</taxon>
        <taxon>Chordata</taxon>
        <taxon>Craniata</taxon>
        <taxon>Vertebrata</taxon>
        <taxon>Euteleostomi</taxon>
        <taxon>Mammalia</taxon>
        <taxon>Eutheria</taxon>
        <taxon>Euarchontoglires</taxon>
        <taxon>Primates</taxon>
        <taxon>Haplorrhini</taxon>
        <taxon>Catarrhini</taxon>
        <taxon>Hominidae</taxon>
        <taxon>Pongo</taxon>
    </lineage>
</organism>
<evidence type="ECO:0000256" key="6">
    <source>
        <dbReference type="SAM" id="MobiDB-lite"/>
    </source>
</evidence>
<feature type="compositionally biased region" description="Basic and acidic residues" evidence="6">
    <location>
        <begin position="157"/>
        <end position="172"/>
    </location>
</feature>
<dbReference type="PROSITE" id="PS50088">
    <property type="entry name" value="ANK_REPEAT"/>
    <property type="match status" value="3"/>
</dbReference>
<dbReference type="PROSITE" id="PS50297">
    <property type="entry name" value="ANK_REP_REGION"/>
    <property type="match status" value="3"/>
</dbReference>
<evidence type="ECO:0000256" key="2">
    <source>
        <dbReference type="ARBA" id="ARBA00023043"/>
    </source>
</evidence>
<dbReference type="SMART" id="SM00248">
    <property type="entry name" value="ANK"/>
    <property type="match status" value="4"/>
</dbReference>
<evidence type="ECO:0000256" key="1">
    <source>
        <dbReference type="ARBA" id="ARBA00022737"/>
    </source>
</evidence>
<dbReference type="InterPro" id="IPR050657">
    <property type="entry name" value="Ankyrin_repeat_domain"/>
</dbReference>
<evidence type="ECO:0000256" key="5">
    <source>
        <dbReference type="PROSITE-ProRule" id="PRU00023"/>
    </source>
</evidence>
<accession>A0A2J8XSQ8</accession>
<feature type="compositionally biased region" description="Basic and acidic residues" evidence="6">
    <location>
        <begin position="181"/>
        <end position="197"/>
    </location>
</feature>
<dbReference type="AlphaFoldDB" id="A0A2J8XSQ8"/>
<dbReference type="PANTHER" id="PTHR24147">
    <property type="entry name" value="ANKYRIN REPEAT DOMAIN 36-RELATED"/>
    <property type="match status" value="1"/>
</dbReference>
<reference evidence="8" key="1">
    <citation type="submission" date="2017-12" db="EMBL/GenBank/DDBJ databases">
        <title>High-resolution comparative analysis of great ape genomes.</title>
        <authorList>
            <person name="Pollen A."/>
            <person name="Hastie A."/>
            <person name="Hormozdiari F."/>
            <person name="Dougherty M."/>
            <person name="Liu R."/>
            <person name="Chaisson M."/>
            <person name="Hoppe E."/>
            <person name="Hill C."/>
            <person name="Pang A."/>
            <person name="Hillier L."/>
            <person name="Baker C."/>
            <person name="Armstrong J."/>
            <person name="Shendure J."/>
            <person name="Paten B."/>
            <person name="Wilson R."/>
            <person name="Chao H."/>
            <person name="Schneider V."/>
            <person name="Ventura M."/>
            <person name="Kronenberg Z."/>
            <person name="Murali S."/>
            <person name="Gordon D."/>
            <person name="Cantsilieris S."/>
            <person name="Munson K."/>
            <person name="Nelson B."/>
            <person name="Raja A."/>
            <person name="Underwood J."/>
            <person name="Diekhans M."/>
            <person name="Fiddes I."/>
            <person name="Haussler D."/>
            <person name="Eichler E."/>
        </authorList>
    </citation>
    <scope>NUCLEOTIDE SEQUENCE [LARGE SCALE GENOMIC DNA]</scope>
    <source>
        <strain evidence="8">Susie</strain>
    </source>
</reference>
<dbReference type="InterPro" id="IPR039497">
    <property type="entry name" value="CC144C-like_CC_dom"/>
</dbReference>
<feature type="repeat" description="ANK" evidence="5">
    <location>
        <begin position="64"/>
        <end position="96"/>
    </location>
</feature>
<evidence type="ECO:0000256" key="3">
    <source>
        <dbReference type="ARBA" id="ARBA00023054"/>
    </source>
</evidence>
<keyword evidence="2 5" id="KW-0040">ANK repeat</keyword>